<sequence>MADLISAQVSDRICKHMNDDHADSVLLYAQIFGEVTDATSATLLAIDPLGMNLTAQVGEKSLPVRVTFDHALADSEDAHHTLIAMVKQARQLKTA</sequence>
<dbReference type="KEGG" id="oac:Oscil6304_0188"/>
<dbReference type="Gene3D" id="3.20.180.10">
    <property type="entry name" value="PNP-oxidase-like"/>
    <property type="match status" value="1"/>
</dbReference>
<feature type="domain" description="DUF2470" evidence="1">
    <location>
        <begin position="10"/>
        <end position="85"/>
    </location>
</feature>
<dbReference type="PANTHER" id="PTHR37783">
    <property type="entry name" value="MEMBRANE PROTEIN, PUTATIVE (AFU_ORTHOLOGUE AFUA_1G04315)-RELATED"/>
    <property type="match status" value="1"/>
</dbReference>
<dbReference type="PATRIC" id="fig|56110.3.peg.221"/>
<accession>K9TAN7</accession>
<dbReference type="eggNOG" id="COG0748">
    <property type="taxonomic scope" value="Bacteria"/>
</dbReference>
<dbReference type="InterPro" id="IPR019595">
    <property type="entry name" value="DUF2470"/>
</dbReference>
<dbReference type="HOGENOM" id="CLU_174720_0_0_3"/>
<dbReference type="Proteomes" id="UP000010367">
    <property type="component" value="Chromosome"/>
</dbReference>
<organism evidence="2 3">
    <name type="scientific">Oscillatoria acuminata PCC 6304</name>
    <dbReference type="NCBI Taxonomy" id="56110"/>
    <lineage>
        <taxon>Bacteria</taxon>
        <taxon>Bacillati</taxon>
        <taxon>Cyanobacteriota</taxon>
        <taxon>Cyanophyceae</taxon>
        <taxon>Oscillatoriophycideae</taxon>
        <taxon>Oscillatoriales</taxon>
        <taxon>Oscillatoriaceae</taxon>
        <taxon>Oscillatoria</taxon>
    </lineage>
</organism>
<protein>
    <submittedName>
        <fullName evidence="2">Putative heme iron utilization protein</fullName>
    </submittedName>
</protein>
<dbReference type="AlphaFoldDB" id="K9TAN7"/>
<gene>
    <name evidence="2" type="ORF">Oscil6304_0188</name>
</gene>
<evidence type="ECO:0000313" key="3">
    <source>
        <dbReference type="Proteomes" id="UP000010367"/>
    </source>
</evidence>
<dbReference type="Pfam" id="PF10615">
    <property type="entry name" value="DUF2470"/>
    <property type="match status" value="1"/>
</dbReference>
<dbReference type="InParanoid" id="K9TAN7"/>
<dbReference type="EMBL" id="CP003607">
    <property type="protein sequence ID" value="AFY79942.1"/>
    <property type="molecule type" value="Genomic_DNA"/>
</dbReference>
<dbReference type="PANTHER" id="PTHR37783:SF1">
    <property type="entry name" value="MEMBRANE PROTEIN, PUTATIVE (AFU_ORTHOLOGUE AFUA_1G04315)-RELATED"/>
    <property type="match status" value="1"/>
</dbReference>
<dbReference type="STRING" id="56110.Oscil6304_0188"/>
<dbReference type="OrthoDB" id="9814594at2"/>
<dbReference type="RefSeq" id="WP_015146592.1">
    <property type="nucleotide sequence ID" value="NC_019693.1"/>
</dbReference>
<evidence type="ECO:0000313" key="2">
    <source>
        <dbReference type="EMBL" id="AFY79942.1"/>
    </source>
</evidence>
<dbReference type="SUPFAM" id="SSF50475">
    <property type="entry name" value="FMN-binding split barrel"/>
    <property type="match status" value="1"/>
</dbReference>
<reference evidence="2 3" key="1">
    <citation type="submission" date="2012-06" db="EMBL/GenBank/DDBJ databases">
        <title>Finished chromosome of genome of Oscillatoria acuminata PCC 6304.</title>
        <authorList>
            <consortium name="US DOE Joint Genome Institute"/>
            <person name="Gugger M."/>
            <person name="Coursin T."/>
            <person name="Rippka R."/>
            <person name="Tandeau De Marsac N."/>
            <person name="Huntemann M."/>
            <person name="Wei C.-L."/>
            <person name="Han J."/>
            <person name="Detter J.C."/>
            <person name="Han C."/>
            <person name="Tapia R."/>
            <person name="Davenport K."/>
            <person name="Daligault H."/>
            <person name="Erkkila T."/>
            <person name="Gu W."/>
            <person name="Munk A.C.C."/>
            <person name="Teshima H."/>
            <person name="Xu Y."/>
            <person name="Chain P."/>
            <person name="Chen A."/>
            <person name="Krypides N."/>
            <person name="Mavromatis K."/>
            <person name="Markowitz V."/>
            <person name="Szeto E."/>
            <person name="Ivanova N."/>
            <person name="Mikhailova N."/>
            <person name="Ovchinnikova G."/>
            <person name="Pagani I."/>
            <person name="Pati A."/>
            <person name="Goodwin L."/>
            <person name="Peters L."/>
            <person name="Pitluck S."/>
            <person name="Woyke T."/>
            <person name="Kerfeld C."/>
        </authorList>
    </citation>
    <scope>NUCLEOTIDE SEQUENCE [LARGE SCALE GENOMIC DNA]</scope>
    <source>
        <strain evidence="2 3">PCC 6304</strain>
    </source>
</reference>
<name>K9TAN7_9CYAN</name>
<keyword evidence="3" id="KW-1185">Reference proteome</keyword>
<proteinExistence type="predicted"/>
<evidence type="ECO:0000259" key="1">
    <source>
        <dbReference type="Pfam" id="PF10615"/>
    </source>
</evidence>
<dbReference type="InterPro" id="IPR037119">
    <property type="entry name" value="Haem_oxidase_HugZ-like_sf"/>
</dbReference>